<dbReference type="HOGENOM" id="CLU_1292704_0_0_9"/>
<proteinExistence type="predicted"/>
<dbReference type="PATRIC" id="fig|742743.3.peg.1482"/>
<keyword evidence="1" id="KW-1133">Transmembrane helix</keyword>
<protein>
    <submittedName>
        <fullName evidence="2">Uncharacterized protein</fullName>
    </submittedName>
</protein>
<dbReference type="RefSeq" id="WP_008859950.1">
    <property type="nucleotide sequence ID" value="NZ_JH591188.1"/>
</dbReference>
<dbReference type="OrthoDB" id="1636409at2"/>
<keyword evidence="1" id="KW-0812">Transmembrane</keyword>
<dbReference type="eggNOG" id="ENOG5033EYR">
    <property type="taxonomic scope" value="Bacteria"/>
</dbReference>
<evidence type="ECO:0000313" key="3">
    <source>
        <dbReference type="Proteomes" id="UP000003277"/>
    </source>
</evidence>
<evidence type="ECO:0000313" key="2">
    <source>
        <dbReference type="EMBL" id="EHO62591.1"/>
    </source>
</evidence>
<name>H1D1G8_9FIRM</name>
<sequence length="213" mass="23524">MWKEKGQNIIEYALMLALVVGIGSFIYTQGYGDNISAVFNNAGNLLEEVNTTQEEAKKEADRNADRSYAEHLGDLLKNAVTDGSIKLGDGSSVYLLVQNEPNSKYHNLHMNGAKTGGKVWIKNANGNLVDYGNAGFDTMLDTVGGNYHNYQDAAVKQDGVYWYGVQIKKDSTGNSYTLSYMDSNIDSYKNNYSGFDINQANAPYKTETWPPTP</sequence>
<organism evidence="2 3">
    <name type="scientific">Dialister succinatiphilus YIT 11850</name>
    <dbReference type="NCBI Taxonomy" id="742743"/>
    <lineage>
        <taxon>Bacteria</taxon>
        <taxon>Bacillati</taxon>
        <taxon>Bacillota</taxon>
        <taxon>Negativicutes</taxon>
        <taxon>Veillonellales</taxon>
        <taxon>Veillonellaceae</taxon>
        <taxon>Dialister</taxon>
    </lineage>
</organism>
<keyword evidence="1" id="KW-0472">Membrane</keyword>
<comment type="caution">
    <text evidence="2">The sequence shown here is derived from an EMBL/GenBank/DDBJ whole genome shotgun (WGS) entry which is preliminary data.</text>
</comment>
<dbReference type="Proteomes" id="UP000003277">
    <property type="component" value="Unassembled WGS sequence"/>
</dbReference>
<accession>H1D1G8</accession>
<gene>
    <name evidence="2" type="ORF">HMPREF9453_01456</name>
</gene>
<keyword evidence="3" id="KW-1185">Reference proteome</keyword>
<reference evidence="2 3" key="1">
    <citation type="submission" date="2011-11" db="EMBL/GenBank/DDBJ databases">
        <title>The Genome Sequence of Dialister succinatiphilus YIT 11850.</title>
        <authorList>
            <consortium name="The Broad Institute Genome Sequencing Platform"/>
            <person name="Earl A."/>
            <person name="Ward D."/>
            <person name="Feldgarden M."/>
            <person name="Gevers D."/>
            <person name="Morotomi M."/>
            <person name="Young S.K."/>
            <person name="Zeng Q."/>
            <person name="Gargeya S."/>
            <person name="Fitzgerald M."/>
            <person name="Haas B."/>
            <person name="Abouelleil A."/>
            <person name="Alvarado L."/>
            <person name="Arachchi H.M."/>
            <person name="Berlin A."/>
            <person name="Brown A."/>
            <person name="Chapman S.B."/>
            <person name="Dunbar C."/>
            <person name="Gearin G."/>
            <person name="Goldberg J."/>
            <person name="Griggs A."/>
            <person name="Gujja S."/>
            <person name="Heiman D."/>
            <person name="Howarth C."/>
            <person name="Lui A."/>
            <person name="MacDonald P.J.P."/>
            <person name="Montmayeur A."/>
            <person name="Murphy C."/>
            <person name="Neiman D."/>
            <person name="Pearson M."/>
            <person name="Priest M."/>
            <person name="Roberts A."/>
            <person name="Saif S."/>
            <person name="Shea T."/>
            <person name="Sisk P."/>
            <person name="Stolte C."/>
            <person name="Sykes S."/>
            <person name="Wortman J."/>
            <person name="Nusbaum C."/>
            <person name="Birren B."/>
        </authorList>
    </citation>
    <scope>NUCLEOTIDE SEQUENCE [LARGE SCALE GENOMIC DNA]</scope>
    <source>
        <strain evidence="2 3">YIT 11850</strain>
    </source>
</reference>
<dbReference type="EMBL" id="ADLT01000049">
    <property type="protein sequence ID" value="EHO62591.1"/>
    <property type="molecule type" value="Genomic_DNA"/>
</dbReference>
<feature type="transmembrane region" description="Helical" evidence="1">
    <location>
        <begin position="12"/>
        <end position="32"/>
    </location>
</feature>
<evidence type="ECO:0000256" key="1">
    <source>
        <dbReference type="SAM" id="Phobius"/>
    </source>
</evidence>
<dbReference type="AlphaFoldDB" id="H1D1G8"/>